<dbReference type="InterPro" id="IPR019921">
    <property type="entry name" value="Lucif-like_OxRdtase_Rv2161c"/>
</dbReference>
<evidence type="ECO:0000256" key="4">
    <source>
        <dbReference type="ARBA" id="ARBA00023033"/>
    </source>
</evidence>
<dbReference type="NCBIfam" id="TIGR03619">
    <property type="entry name" value="F420_Rv2161c"/>
    <property type="match status" value="1"/>
</dbReference>
<dbReference type="AlphaFoldDB" id="A0A1A2NP91"/>
<proteinExistence type="predicted"/>
<dbReference type="GO" id="GO:0008726">
    <property type="term" value="F:alkanesulfonate monooxygenase activity"/>
    <property type="evidence" value="ECO:0007669"/>
    <property type="project" value="TreeGrafter"/>
</dbReference>
<sequence length="306" mass="34186">MKLVFGLPHMLRLKAMMQPWEAGVTGAEQTRMAKRADELGYDMIAVPEHIVIPAEHVELSGPHYFQSTIAQAYLAGATERIMLNSCVTVLPLHQPIVLAKALATADWLSGGRMMVTFGVGWLQREFEVLGVPFGERGRIADEFLAAIIELWTCESPRFEGRYVSFSDVAFEPKPVQRPHLPIWIGGDADAALRRAAKFASGWWSFLTPPEQIAERVDFIKSQPEYDGRAFDVVHGMATTRVGEGHVRRHDPHARSGMSGQEIIDRLSWLGEQGVTVSSVPLPAVRGVDEYLDYAQWVIEEIKPKVR</sequence>
<dbReference type="OrthoDB" id="4074025at2"/>
<reference evidence="7" key="1">
    <citation type="submission" date="2016-06" db="EMBL/GenBank/DDBJ databases">
        <authorList>
            <person name="Sutton G."/>
            <person name="Brinkac L."/>
            <person name="Sanka R."/>
            <person name="Adams M."/>
            <person name="Lau E."/>
            <person name="Sam S."/>
            <person name="Sreng N."/>
            <person name="Him V."/>
            <person name="Kerleguer A."/>
            <person name="Cheng S."/>
        </authorList>
    </citation>
    <scope>NUCLEOTIDE SEQUENCE [LARGE SCALE GENOMIC DNA]</scope>
    <source>
        <strain evidence="7">E1876</strain>
    </source>
</reference>
<protein>
    <submittedName>
        <fullName evidence="6">LLM class F420-dependent oxidoreductase</fullName>
    </submittedName>
</protein>
<dbReference type="SUPFAM" id="SSF51679">
    <property type="entry name" value="Bacterial luciferase-like"/>
    <property type="match status" value="1"/>
</dbReference>
<evidence type="ECO:0000256" key="1">
    <source>
        <dbReference type="ARBA" id="ARBA00022630"/>
    </source>
</evidence>
<name>A0A1A2NP91_MYCSD</name>
<evidence type="ECO:0000256" key="2">
    <source>
        <dbReference type="ARBA" id="ARBA00022643"/>
    </source>
</evidence>
<dbReference type="PANTHER" id="PTHR42847:SF4">
    <property type="entry name" value="ALKANESULFONATE MONOOXYGENASE-RELATED"/>
    <property type="match status" value="1"/>
</dbReference>
<dbReference type="Proteomes" id="UP000093943">
    <property type="component" value="Unassembled WGS sequence"/>
</dbReference>
<evidence type="ECO:0000313" key="6">
    <source>
        <dbReference type="EMBL" id="OBI24059.1"/>
    </source>
</evidence>
<dbReference type="EMBL" id="LZKG01000176">
    <property type="protein sequence ID" value="OBI24059.1"/>
    <property type="molecule type" value="Genomic_DNA"/>
</dbReference>
<organism evidence="6 7">
    <name type="scientific">Mycolicibacter sinensis (strain JDM601)</name>
    <name type="common">Mycobacterium sinense</name>
    <dbReference type="NCBI Taxonomy" id="875328"/>
    <lineage>
        <taxon>Bacteria</taxon>
        <taxon>Bacillati</taxon>
        <taxon>Actinomycetota</taxon>
        <taxon>Actinomycetes</taxon>
        <taxon>Mycobacteriales</taxon>
        <taxon>Mycobacteriaceae</taxon>
        <taxon>Mycolicibacter</taxon>
    </lineage>
</organism>
<dbReference type="RefSeq" id="WP_064922556.1">
    <property type="nucleotide sequence ID" value="NZ_LZJK01000111.1"/>
</dbReference>
<evidence type="ECO:0000256" key="3">
    <source>
        <dbReference type="ARBA" id="ARBA00023002"/>
    </source>
</evidence>
<dbReference type="Pfam" id="PF00296">
    <property type="entry name" value="Bac_luciferase"/>
    <property type="match status" value="1"/>
</dbReference>
<feature type="domain" description="Luciferase-like" evidence="5">
    <location>
        <begin position="25"/>
        <end position="233"/>
    </location>
</feature>
<evidence type="ECO:0000259" key="5">
    <source>
        <dbReference type="Pfam" id="PF00296"/>
    </source>
</evidence>
<dbReference type="PANTHER" id="PTHR42847">
    <property type="entry name" value="ALKANESULFONATE MONOOXYGENASE"/>
    <property type="match status" value="1"/>
</dbReference>
<dbReference type="InterPro" id="IPR036661">
    <property type="entry name" value="Luciferase-like_sf"/>
</dbReference>
<keyword evidence="4" id="KW-0503">Monooxygenase</keyword>
<gene>
    <name evidence="6" type="ORF">A5710_11400</name>
</gene>
<keyword evidence="3" id="KW-0560">Oxidoreductase</keyword>
<comment type="caution">
    <text evidence="6">The sequence shown here is derived from an EMBL/GenBank/DDBJ whole genome shotgun (WGS) entry which is preliminary data.</text>
</comment>
<dbReference type="InterPro" id="IPR050172">
    <property type="entry name" value="SsuD_RutA_monooxygenase"/>
</dbReference>
<dbReference type="InterPro" id="IPR011251">
    <property type="entry name" value="Luciferase-like_dom"/>
</dbReference>
<evidence type="ECO:0000313" key="7">
    <source>
        <dbReference type="Proteomes" id="UP000093943"/>
    </source>
</evidence>
<accession>A0A1A2NP91</accession>
<keyword evidence="1" id="KW-0285">Flavoprotein</keyword>
<keyword evidence="2" id="KW-0288">FMN</keyword>
<dbReference type="GO" id="GO:0046306">
    <property type="term" value="P:alkanesulfonate catabolic process"/>
    <property type="evidence" value="ECO:0007669"/>
    <property type="project" value="TreeGrafter"/>
</dbReference>
<dbReference type="Gene3D" id="3.20.20.30">
    <property type="entry name" value="Luciferase-like domain"/>
    <property type="match status" value="1"/>
</dbReference>